<dbReference type="RefSeq" id="WP_223791023.1">
    <property type="nucleotide sequence ID" value="NZ_JAIOUQ010000004.1"/>
</dbReference>
<comment type="caution">
    <text evidence="2">The sequence shown here is derived from an EMBL/GenBank/DDBJ whole genome shotgun (WGS) entry which is preliminary data.</text>
</comment>
<protein>
    <submittedName>
        <fullName evidence="2">Uncharacterized protein</fullName>
    </submittedName>
</protein>
<feature type="transmembrane region" description="Helical" evidence="1">
    <location>
        <begin position="230"/>
        <end position="258"/>
    </location>
</feature>
<dbReference type="AlphaFoldDB" id="A0A8T5UP27"/>
<dbReference type="EMBL" id="JAIOUQ010000004">
    <property type="protein sequence ID" value="MBZ2165394.1"/>
    <property type="molecule type" value="Genomic_DNA"/>
</dbReference>
<name>A0A8T5UP27_9EURY</name>
<keyword evidence="1" id="KW-0472">Membrane</keyword>
<evidence type="ECO:0000313" key="2">
    <source>
        <dbReference type="EMBL" id="MBZ2165394.1"/>
    </source>
</evidence>
<reference evidence="3" key="1">
    <citation type="journal article" date="2022" name="Microbiol. Resour. Announc.">
        <title>Draft Genome Sequence of a Methanogenic Archaeon from West Spitsbergen Permafrost.</title>
        <authorList>
            <person name="Trubitsyn V."/>
            <person name="Rivkina E."/>
            <person name="Shcherbakova V."/>
        </authorList>
    </citation>
    <scope>NUCLEOTIDE SEQUENCE [LARGE SCALE GENOMIC DNA]</scope>
    <source>
        <strain evidence="3">VT</strain>
    </source>
</reference>
<evidence type="ECO:0000256" key="1">
    <source>
        <dbReference type="SAM" id="Phobius"/>
    </source>
</evidence>
<sequence length="267" mass="29224">MEPLAVILMIGLFILVLVFIFSTALLTPLIGKKNLLFVIALGFTVGAVGGAFFIAPVFDDIPDMARSVYMVTTTGTDVIGLNVSTELNVTDFIENTKKIDGVQSVQSNGITLKTSYISDDWKSTFLNRIPEINENITSVQIPTNDTMIIQVKNNTDPQEVINNLEKWMLYVSGGTIRYSIVRVTLNVDAPKLDKVIAQIPQGDVVITDVNGPTEKNVQALKDILPNKSNVVLFCGFLGMITGLAGLFIDSIVSVFNGIRERILKLKK</sequence>
<keyword evidence="1" id="KW-0812">Transmembrane</keyword>
<gene>
    <name evidence="2" type="ORF">K8N75_05000</name>
</gene>
<keyword evidence="3" id="KW-1185">Reference proteome</keyword>
<evidence type="ECO:0000313" key="3">
    <source>
        <dbReference type="Proteomes" id="UP000825933"/>
    </source>
</evidence>
<dbReference type="Proteomes" id="UP000825933">
    <property type="component" value="Unassembled WGS sequence"/>
</dbReference>
<accession>A0A8T5UP27</accession>
<organism evidence="2 3">
    <name type="scientific">Methanobacterium spitsbergense</name>
    <dbReference type="NCBI Taxonomy" id="2874285"/>
    <lineage>
        <taxon>Archaea</taxon>
        <taxon>Methanobacteriati</taxon>
        <taxon>Methanobacteriota</taxon>
        <taxon>Methanomada group</taxon>
        <taxon>Methanobacteria</taxon>
        <taxon>Methanobacteriales</taxon>
        <taxon>Methanobacteriaceae</taxon>
        <taxon>Methanobacterium</taxon>
    </lineage>
</organism>
<feature type="transmembrane region" description="Helical" evidence="1">
    <location>
        <begin position="6"/>
        <end position="26"/>
    </location>
</feature>
<keyword evidence="1" id="KW-1133">Transmembrane helix</keyword>
<feature type="transmembrane region" description="Helical" evidence="1">
    <location>
        <begin position="35"/>
        <end position="58"/>
    </location>
</feature>
<proteinExistence type="predicted"/>